<dbReference type="OrthoDB" id="4851849at2759"/>
<organism evidence="1 2">
    <name type="scientific">Sistotremastrum suecicum HHB10207 ss-3</name>
    <dbReference type="NCBI Taxonomy" id="1314776"/>
    <lineage>
        <taxon>Eukaryota</taxon>
        <taxon>Fungi</taxon>
        <taxon>Dikarya</taxon>
        <taxon>Basidiomycota</taxon>
        <taxon>Agaricomycotina</taxon>
        <taxon>Agaricomycetes</taxon>
        <taxon>Sistotremastrales</taxon>
        <taxon>Sistotremastraceae</taxon>
        <taxon>Sistotremastrum</taxon>
    </lineage>
</organism>
<dbReference type="EMBL" id="KV428025">
    <property type="protein sequence ID" value="KZT41028.1"/>
    <property type="molecule type" value="Genomic_DNA"/>
</dbReference>
<evidence type="ECO:0000313" key="1">
    <source>
        <dbReference type="EMBL" id="KZT41028.1"/>
    </source>
</evidence>
<proteinExistence type="predicted"/>
<protein>
    <submittedName>
        <fullName evidence="1">Uncharacterized protein</fullName>
    </submittedName>
</protein>
<name>A0A166FV63_9AGAM</name>
<gene>
    <name evidence="1" type="ORF">SISSUDRAFT_385937</name>
</gene>
<reference evidence="1 2" key="1">
    <citation type="journal article" date="2016" name="Mol. Biol. Evol.">
        <title>Comparative Genomics of Early-Diverging Mushroom-Forming Fungi Provides Insights into the Origins of Lignocellulose Decay Capabilities.</title>
        <authorList>
            <person name="Nagy L.G."/>
            <person name="Riley R."/>
            <person name="Tritt A."/>
            <person name="Adam C."/>
            <person name="Daum C."/>
            <person name="Floudas D."/>
            <person name="Sun H."/>
            <person name="Yadav J.S."/>
            <person name="Pangilinan J."/>
            <person name="Larsson K.H."/>
            <person name="Matsuura K."/>
            <person name="Barry K."/>
            <person name="Labutti K."/>
            <person name="Kuo R."/>
            <person name="Ohm R.A."/>
            <person name="Bhattacharya S.S."/>
            <person name="Shirouzu T."/>
            <person name="Yoshinaga Y."/>
            <person name="Martin F.M."/>
            <person name="Grigoriev I.V."/>
            <person name="Hibbett D.S."/>
        </authorList>
    </citation>
    <scope>NUCLEOTIDE SEQUENCE [LARGE SCALE GENOMIC DNA]</scope>
    <source>
        <strain evidence="1 2">HHB10207 ss-3</strain>
    </source>
</reference>
<dbReference type="Proteomes" id="UP000076798">
    <property type="component" value="Unassembled WGS sequence"/>
</dbReference>
<evidence type="ECO:0000313" key="2">
    <source>
        <dbReference type="Proteomes" id="UP000076798"/>
    </source>
</evidence>
<dbReference type="AlphaFoldDB" id="A0A166FV63"/>
<accession>A0A166FV63</accession>
<keyword evidence="2" id="KW-1185">Reference proteome</keyword>
<sequence>MALEGTLHTALLEIYRATGSLLDHANFIWLSQHPDLFGSEIVGRSSEKRRDAVMTVVWAHLGGSEGTTHEEMEEEVAKWPLYKLICWEFYIIVFSHCSPAVNSPTTWLAFGFCLFTDNPTRQPDGPLGYPLRPLYSQLVQRCTFDEFYEAFTTASLIALMDKYGLKDERTSMPQAQEFERHLSQSPNRYPDVWGLKSFILFPDQGPMPSLLLFGFHNCRDNKDIKQLSGVYYTLFEDLEVPPFQILEAAEKDRLFELITTLPGYHLSNTDKRFLRRVLNTKNRLILSKDFKLTPETMKKILPRRT</sequence>